<dbReference type="GO" id="GO:0003729">
    <property type="term" value="F:mRNA binding"/>
    <property type="evidence" value="ECO:0007669"/>
    <property type="project" value="TreeGrafter"/>
</dbReference>
<dbReference type="PANTHER" id="PTHR10724:SF7">
    <property type="entry name" value="SMALL RIBOSOMAL SUBUNIT PROTEIN BS1C"/>
    <property type="match status" value="1"/>
</dbReference>
<evidence type="ECO:0000313" key="6">
    <source>
        <dbReference type="EMBL" id="QDU67797.1"/>
    </source>
</evidence>
<feature type="domain" description="S1 motif" evidence="5">
    <location>
        <begin position="104"/>
        <end position="170"/>
    </location>
</feature>
<keyword evidence="7" id="KW-1185">Reference proteome</keyword>
<dbReference type="Proteomes" id="UP000316921">
    <property type="component" value="Chromosome"/>
</dbReference>
<dbReference type="InterPro" id="IPR012340">
    <property type="entry name" value="NA-bd_OB-fold"/>
</dbReference>
<dbReference type="InterPro" id="IPR035104">
    <property type="entry name" value="Ribosomal_protein_S1-like"/>
</dbReference>
<dbReference type="EMBL" id="CP036287">
    <property type="protein sequence ID" value="QDU67797.1"/>
    <property type="molecule type" value="Genomic_DNA"/>
</dbReference>
<dbReference type="AlphaFoldDB" id="A0A518BLE8"/>
<dbReference type="InterPro" id="IPR003029">
    <property type="entry name" value="S1_domain"/>
</dbReference>
<evidence type="ECO:0000256" key="2">
    <source>
        <dbReference type="ARBA" id="ARBA00022980"/>
    </source>
</evidence>
<dbReference type="SMART" id="SM00316">
    <property type="entry name" value="S1"/>
    <property type="match status" value="3"/>
</dbReference>
<dbReference type="KEGG" id="pbap:Pla133_28860"/>
<dbReference type="Pfam" id="PF00575">
    <property type="entry name" value="S1"/>
    <property type="match status" value="2"/>
</dbReference>
<organism evidence="6 7">
    <name type="scientific">Engelhardtia mirabilis</name>
    <dbReference type="NCBI Taxonomy" id="2528011"/>
    <lineage>
        <taxon>Bacteria</taxon>
        <taxon>Pseudomonadati</taxon>
        <taxon>Planctomycetota</taxon>
        <taxon>Planctomycetia</taxon>
        <taxon>Planctomycetia incertae sedis</taxon>
        <taxon>Engelhardtia</taxon>
    </lineage>
</organism>
<dbReference type="InterPro" id="IPR050437">
    <property type="entry name" value="Ribos_protein_bS1-like"/>
</dbReference>
<protein>
    <submittedName>
        <fullName evidence="6">30S ribosomal protein S1</fullName>
    </submittedName>
</protein>
<name>A0A518BLE8_9BACT</name>
<dbReference type="PRINTS" id="PR00681">
    <property type="entry name" value="RIBOSOMALS1"/>
</dbReference>
<gene>
    <name evidence="6" type="primary">rpsA_4</name>
    <name evidence="6" type="ORF">Pla133_28860</name>
</gene>
<dbReference type="PROSITE" id="PS50126">
    <property type="entry name" value="S1"/>
    <property type="match status" value="3"/>
</dbReference>
<keyword evidence="3" id="KW-0687">Ribonucleoprotein</keyword>
<dbReference type="GO" id="GO:0003735">
    <property type="term" value="F:structural constituent of ribosome"/>
    <property type="evidence" value="ECO:0007669"/>
    <property type="project" value="TreeGrafter"/>
</dbReference>
<dbReference type="Gene3D" id="2.40.50.140">
    <property type="entry name" value="Nucleic acid-binding proteins"/>
    <property type="match status" value="2"/>
</dbReference>
<dbReference type="PANTHER" id="PTHR10724">
    <property type="entry name" value="30S RIBOSOMAL PROTEIN S1"/>
    <property type="match status" value="1"/>
</dbReference>
<keyword evidence="2 6" id="KW-0689">Ribosomal protein</keyword>
<feature type="domain" description="S1 motif" evidence="5">
    <location>
        <begin position="276"/>
        <end position="345"/>
    </location>
</feature>
<feature type="domain" description="S1 motif" evidence="5">
    <location>
        <begin position="190"/>
        <end position="259"/>
    </location>
</feature>
<evidence type="ECO:0000256" key="1">
    <source>
        <dbReference type="ARBA" id="ARBA00006767"/>
    </source>
</evidence>
<evidence type="ECO:0000256" key="4">
    <source>
        <dbReference type="SAM" id="MobiDB-lite"/>
    </source>
</evidence>
<evidence type="ECO:0000259" key="5">
    <source>
        <dbReference type="PROSITE" id="PS50126"/>
    </source>
</evidence>
<evidence type="ECO:0000313" key="7">
    <source>
        <dbReference type="Proteomes" id="UP000316921"/>
    </source>
</evidence>
<dbReference type="GO" id="GO:0006412">
    <property type="term" value="P:translation"/>
    <property type="evidence" value="ECO:0007669"/>
    <property type="project" value="TreeGrafter"/>
</dbReference>
<comment type="similarity">
    <text evidence="1">Belongs to the bacterial ribosomal protein bS1 family.</text>
</comment>
<evidence type="ECO:0000256" key="3">
    <source>
        <dbReference type="ARBA" id="ARBA00023274"/>
    </source>
</evidence>
<feature type="region of interest" description="Disordered" evidence="4">
    <location>
        <begin position="1"/>
        <end position="27"/>
    </location>
</feature>
<dbReference type="GO" id="GO:0005840">
    <property type="term" value="C:ribosome"/>
    <property type="evidence" value="ECO:0007669"/>
    <property type="project" value="UniProtKB-KW"/>
</dbReference>
<dbReference type="RefSeq" id="WP_145066274.1">
    <property type="nucleotide sequence ID" value="NZ_CP036287.1"/>
</dbReference>
<sequence length="395" mass="42965">MARRRSKPQRVAQRPSTEVAVPTPEHGAHTLGVWRGTIVGRDRSDLFVELGPRMQGVLRVEDFDQPPSVGETVDVTLHGREEGLWILSPSASLPLASWERAQIGDLVEARLLSATRGGFDARVGKLHGFLPFSASGLGRRDKPETLLGRALPCEVVDVDTARQRVTLSHKRYLARLAEARAAAGARLRPGQTVRGRVAELVPFGAFVDLGQGVRGLLHRSNIAYERVLDPAEHLSVGESIELLVLSIRDGGRRVALGLKQRFPSPWAGLARRVRHGELLRGEVVDVVGFGLFVRVVTGVVGLVHQSELGLAPGMPSGHAAREGDQVVVRVLALDAQRERLSLSLTRADGSRLDPEEHLETEDLERLEVDPSLRSDGLGRLLHAALRERTDQGGSA</sequence>
<dbReference type="SUPFAM" id="SSF50249">
    <property type="entry name" value="Nucleic acid-binding proteins"/>
    <property type="match status" value="3"/>
</dbReference>
<accession>A0A518BLE8</accession>
<proteinExistence type="inferred from homology"/>
<reference evidence="6 7" key="1">
    <citation type="submission" date="2019-02" db="EMBL/GenBank/DDBJ databases">
        <title>Deep-cultivation of Planctomycetes and their phenomic and genomic characterization uncovers novel biology.</title>
        <authorList>
            <person name="Wiegand S."/>
            <person name="Jogler M."/>
            <person name="Boedeker C."/>
            <person name="Pinto D."/>
            <person name="Vollmers J."/>
            <person name="Rivas-Marin E."/>
            <person name="Kohn T."/>
            <person name="Peeters S.H."/>
            <person name="Heuer A."/>
            <person name="Rast P."/>
            <person name="Oberbeckmann S."/>
            <person name="Bunk B."/>
            <person name="Jeske O."/>
            <person name="Meyerdierks A."/>
            <person name="Storesund J.E."/>
            <person name="Kallscheuer N."/>
            <person name="Luecker S."/>
            <person name="Lage O.M."/>
            <person name="Pohl T."/>
            <person name="Merkel B.J."/>
            <person name="Hornburger P."/>
            <person name="Mueller R.-W."/>
            <person name="Bruemmer F."/>
            <person name="Labrenz M."/>
            <person name="Spormann A.M."/>
            <person name="Op den Camp H."/>
            <person name="Overmann J."/>
            <person name="Amann R."/>
            <person name="Jetten M.S.M."/>
            <person name="Mascher T."/>
            <person name="Medema M.H."/>
            <person name="Devos D.P."/>
            <person name="Kaster A.-K."/>
            <person name="Ovreas L."/>
            <person name="Rohde M."/>
            <person name="Galperin M.Y."/>
            <person name="Jogler C."/>
        </authorList>
    </citation>
    <scope>NUCLEOTIDE SEQUENCE [LARGE SCALE GENOMIC DNA]</scope>
    <source>
        <strain evidence="6 7">Pla133</strain>
    </source>
</reference>